<comment type="caution">
    <text evidence="2">The sequence shown here is derived from an EMBL/GenBank/DDBJ whole genome shotgun (WGS) entry which is preliminary data.</text>
</comment>
<feature type="domain" description="CpXC" evidence="1">
    <location>
        <begin position="9"/>
        <end position="144"/>
    </location>
</feature>
<accession>A0A4R5VGL0</accession>
<dbReference type="RefSeq" id="WP_133358503.1">
    <property type="nucleotide sequence ID" value="NZ_SMUV01000050.1"/>
</dbReference>
<dbReference type="AlphaFoldDB" id="A0A4R5VGL0"/>
<sequence>MSLFRSTVIACPSCGADIPFEECDSVNADRRPDLREAILEGSFQSLPCPGCGETVRMEPQFNYLEVGAGLWIAVFPGRMMPDYIAVEDAITEVFETSYGARALPSAREIGAGLDVRLVFGWPALTEKLVLRAAGLDDVTVELLKLDLMRRLPEADMGPGRELRVTSVEQDALNFVWILTEREVPMDGFAAHRALYDAIEEAPGAWAPIRAQLTDGPFADMQKLFIGEGRAAAE</sequence>
<organism evidence="2 3">
    <name type="scientific">Antarcticimicrobium luteum</name>
    <dbReference type="NCBI Taxonomy" id="2547397"/>
    <lineage>
        <taxon>Bacteria</taxon>
        <taxon>Pseudomonadati</taxon>
        <taxon>Pseudomonadota</taxon>
        <taxon>Alphaproteobacteria</taxon>
        <taxon>Rhodobacterales</taxon>
        <taxon>Paracoccaceae</taxon>
        <taxon>Antarcticimicrobium</taxon>
    </lineage>
</organism>
<keyword evidence="3" id="KW-1185">Reference proteome</keyword>
<dbReference type="OrthoDB" id="3671014at2"/>
<evidence type="ECO:0000313" key="3">
    <source>
        <dbReference type="Proteomes" id="UP000295301"/>
    </source>
</evidence>
<dbReference type="Pfam" id="PF14353">
    <property type="entry name" value="CpXC"/>
    <property type="match status" value="1"/>
</dbReference>
<name>A0A4R5VGL0_9RHOB</name>
<evidence type="ECO:0000259" key="1">
    <source>
        <dbReference type="Pfam" id="PF14353"/>
    </source>
</evidence>
<dbReference type="InterPro" id="IPR025682">
    <property type="entry name" value="CpXC_dom"/>
</dbReference>
<gene>
    <name evidence="2" type="ORF">E1832_04305</name>
</gene>
<dbReference type="EMBL" id="SMUV01000050">
    <property type="protein sequence ID" value="TDK51052.1"/>
    <property type="molecule type" value="Genomic_DNA"/>
</dbReference>
<dbReference type="Proteomes" id="UP000295301">
    <property type="component" value="Unassembled WGS sequence"/>
</dbReference>
<reference evidence="2 3" key="1">
    <citation type="submission" date="2019-03" db="EMBL/GenBank/DDBJ databases">
        <title>Ruegeria lutea sp. nov., a novel strain, isolated from marine sediment, the Masan Bay, South Korea.</title>
        <authorList>
            <person name="Kim J."/>
            <person name="Kim D.-Y."/>
            <person name="Lee S.-S."/>
        </authorList>
    </citation>
    <scope>NUCLEOTIDE SEQUENCE [LARGE SCALE GENOMIC DNA]</scope>
    <source>
        <strain evidence="2 3">318-1</strain>
    </source>
</reference>
<protein>
    <recommendedName>
        <fullName evidence="1">CpXC domain-containing protein</fullName>
    </recommendedName>
</protein>
<evidence type="ECO:0000313" key="2">
    <source>
        <dbReference type="EMBL" id="TDK51052.1"/>
    </source>
</evidence>
<proteinExistence type="predicted"/>